<dbReference type="GO" id="GO:0005509">
    <property type="term" value="F:calcium ion binding"/>
    <property type="evidence" value="ECO:0007669"/>
    <property type="project" value="InterPro"/>
</dbReference>
<dbReference type="InterPro" id="IPR013783">
    <property type="entry name" value="Ig-like_fold"/>
</dbReference>
<keyword evidence="1" id="KW-0812">Transmembrane</keyword>
<name>A0A1G7PA39_9BACT</name>
<evidence type="ECO:0000313" key="2">
    <source>
        <dbReference type="EMBL" id="SDF83185.1"/>
    </source>
</evidence>
<dbReference type="Pfam" id="PF05345">
    <property type="entry name" value="He_PIG"/>
    <property type="match status" value="9"/>
</dbReference>
<dbReference type="EMBL" id="LT629690">
    <property type="protein sequence ID" value="SDF83185.1"/>
    <property type="molecule type" value="Genomic_DNA"/>
</dbReference>
<dbReference type="Gene3D" id="2.60.40.10">
    <property type="entry name" value="Immunoglobulins"/>
    <property type="match status" value="9"/>
</dbReference>
<dbReference type="RefSeq" id="WP_083346229.1">
    <property type="nucleotide sequence ID" value="NZ_LT629690.1"/>
</dbReference>
<keyword evidence="1" id="KW-1133">Transmembrane helix</keyword>
<gene>
    <name evidence="2" type="ORF">SAMN05444167_3437</name>
</gene>
<keyword evidence="1" id="KW-0472">Membrane</keyword>
<dbReference type="PANTHER" id="PTHR37494">
    <property type="entry name" value="HEMAGGLUTININ"/>
    <property type="match status" value="1"/>
</dbReference>
<evidence type="ECO:0000313" key="3">
    <source>
        <dbReference type="Proteomes" id="UP000182427"/>
    </source>
</evidence>
<accession>A0A1G7PA39</accession>
<keyword evidence="3" id="KW-1185">Reference proteome</keyword>
<dbReference type="Proteomes" id="UP000182427">
    <property type="component" value="Chromosome I"/>
</dbReference>
<reference evidence="2 3" key="1">
    <citation type="submission" date="2016-10" db="EMBL/GenBank/DDBJ databases">
        <authorList>
            <person name="de Groot N.N."/>
        </authorList>
    </citation>
    <scope>NUCLEOTIDE SEQUENCE [LARGE SCALE GENOMIC DNA]</scope>
    <source>
        <strain evidence="2 3">GAS232</strain>
    </source>
</reference>
<protein>
    <submittedName>
        <fullName evidence="2">Putative Ig domain-containing protein</fullName>
    </submittedName>
</protein>
<dbReference type="SUPFAM" id="SSF49313">
    <property type="entry name" value="Cadherin-like"/>
    <property type="match status" value="7"/>
</dbReference>
<feature type="transmembrane region" description="Helical" evidence="1">
    <location>
        <begin position="20"/>
        <end position="42"/>
    </location>
</feature>
<dbReference type="OrthoDB" id="98106at2"/>
<dbReference type="GO" id="GO:0016020">
    <property type="term" value="C:membrane"/>
    <property type="evidence" value="ECO:0007669"/>
    <property type="project" value="InterPro"/>
</dbReference>
<evidence type="ECO:0000256" key="1">
    <source>
        <dbReference type="SAM" id="Phobius"/>
    </source>
</evidence>
<proteinExistence type="predicted"/>
<dbReference type="PANTHER" id="PTHR37494:SF1">
    <property type="entry name" value="STAPHYLOCOCCUS AUREUS SURFACE PROTEIN A"/>
    <property type="match status" value="1"/>
</dbReference>
<dbReference type="InterPro" id="IPR015919">
    <property type="entry name" value="Cadherin-like_sf"/>
</dbReference>
<organism evidence="2 3">
    <name type="scientific">Terriglobus roseus</name>
    <dbReference type="NCBI Taxonomy" id="392734"/>
    <lineage>
        <taxon>Bacteria</taxon>
        <taxon>Pseudomonadati</taxon>
        <taxon>Acidobacteriota</taxon>
        <taxon>Terriglobia</taxon>
        <taxon>Terriglobales</taxon>
        <taxon>Acidobacteriaceae</taxon>
        <taxon>Terriglobus</taxon>
    </lineage>
</organism>
<sequence>MLDLPSVIKERPIRFLRGGLFLTQLALFLMCVVIAGCGGGYAGGVVPSLASSKITIDSGQTFLDVATNPSNLPLTWSLSGAACSGQTCGTLSDGSALGATYVAPSVTQQMTVTLTSTVTGTQSTSTTTIIVNPAPQISGTAPDATVGTAYSTTFALSGGTPALKWLAVKGTLPAGLSFNTTTGILSGTPTAAGTSTFTLQAVDSSDVPFTVTSTITLKVNASSSNSALQAVGTTPDGTVNVSYVSVLQASGGTSPYTWSITSGTLPAGLNLSATGIISGTPTAAGTSTFTAQVKDAAGATATLNLTLKINAASTGGTLTIATSTLPSGTVQIAYAASITVTGGTAPYTCTVDSGSLPAGLTLGSNCAVTGIPTTAGTSTFTVHVTDAANPTNSGTGLITIVINPASAVLVLSSPPPATVGLPYSGAVSVTGGTAPYHCVLASGAMPAGLTLGSDCVINGTPLVAGTTSIGVTATDSTNPANITTATVTVTVQSPLITLTITAPPVAVVGVPYVGTILVAGGTAPYQCTLVSGTLPNGLTMGSDCVITGTPQTPGTSTVGITVTDSANPANTKTTTVNITVIGSLLTLTITAPPVAVVNVPYVGLVTVVGGIAPYTCTVASGTLPAGLTLNANCVITGTPTTPGASTVNITATDSANPANTKTSPVTITVQGALITLTLTAPPVGVVNVPYVGVILVLGGTPPYTCSVSSGTIPPGLTLHSDCTLSGTPTSAGTFSVNVAVHDSASPVNSTVAAVPITILGATSSLTLTGPANATVSTPYSGAIGVTGGTAPYTCALNSGSLPAGLTMAANCAITGTPTTAGTSTFNVTATDSASPAKTGTANIVMTVNPISPLTLTGGLPNATLGVAYTQTLQATGGLPPYTYTVTSGSLPAGLSLSSAGVVSGTPTAVGASSFTITATDSQTTPQQASLPLTMQVVYPSTPSDALLKGPYAFLFQGYDDVVAGVLAYQTATIGSITADGNGLLTAGELDSNHQSSNPTGNIIASNELLGTYTIGTDGRGTLAVTTINADGTAGNTTLYSLALKLPTAPATASSSGSMIESDGTVLLATKGSGTLLAQNANVYGNGLNGGYAYGVSGDTPCLPTCTIGLIAGPVASVGQFTANGGTITGVGDANVASTNYASSTLSGASSAADTNGRVGMTLTSSKLSGVAYPTHYAVYLVDQTHAFIMSTDKHSSYVLQAGTILSQSQTTFSNASLNGPFVGYENAPVNPGLVGKTVDAVLNLSSATIIRGTGNSNGTCTTTNVDVGGLTGLVNSLTGLGGGVNVLNAILGTYQSLGNSSCAVASNGRAVYNYPAPNNILSPILALLGLGTDPPPARVVYLTGNNEGYFLETGYAGLGHLEAQAAGPFTTATLNGTYIYGTVPASSLATIDGDGTFTADGAGNVTYTTDTNVGVGNLNILQLGVTGSSTYTVTDATAGRFLIDGTRVVYALSPGRFVILEGGALSTAPYTALLY</sequence>